<feature type="region of interest" description="Disordered" evidence="2">
    <location>
        <begin position="179"/>
        <end position="210"/>
    </location>
</feature>
<feature type="compositionally biased region" description="Polar residues" evidence="2">
    <location>
        <begin position="181"/>
        <end position="191"/>
    </location>
</feature>
<feature type="compositionally biased region" description="Pro residues" evidence="2">
    <location>
        <begin position="124"/>
        <end position="139"/>
    </location>
</feature>
<keyword evidence="1" id="KW-0175">Coiled coil</keyword>
<feature type="region of interest" description="Disordered" evidence="2">
    <location>
        <begin position="75"/>
        <end position="147"/>
    </location>
</feature>
<dbReference type="AlphaFoldDB" id="A0AAV9XEN1"/>
<feature type="coiled-coil region" evidence="1">
    <location>
        <begin position="332"/>
        <end position="366"/>
    </location>
</feature>
<feature type="region of interest" description="Disordered" evidence="2">
    <location>
        <begin position="380"/>
        <end position="405"/>
    </location>
</feature>
<gene>
    <name evidence="3" type="ORF">TWF694_009333</name>
</gene>
<dbReference type="Proteomes" id="UP001365542">
    <property type="component" value="Unassembled WGS sequence"/>
</dbReference>
<reference evidence="3 4" key="1">
    <citation type="submission" date="2019-10" db="EMBL/GenBank/DDBJ databases">
        <authorList>
            <person name="Palmer J.M."/>
        </authorList>
    </citation>
    <scope>NUCLEOTIDE SEQUENCE [LARGE SCALE GENOMIC DNA]</scope>
    <source>
        <strain evidence="3 4">TWF694</strain>
    </source>
</reference>
<dbReference type="EMBL" id="JAVHJO010000005">
    <property type="protein sequence ID" value="KAK6540542.1"/>
    <property type="molecule type" value="Genomic_DNA"/>
</dbReference>
<sequence>MTDPPKMYPIPVYVAPFQGGYRHQKATTPHPNISYVWGYPAAPPTMAMPPRVDGTNGWPIYIQGGTPSNPQFAYYPVPPGAVPPSAAGPQKHRRRRSEPLMDDDERCDCPECTQPKQTGRDTPGPAPPAPPPPPGPHAPPTTLIPTQVFAPNPTIAQQTTFIPYVVPMGASPPCHHHRCNSTKSTTGSSNCGDRRHSKPSSTSSSTYHYAPSCECPSCKARRMAIEMDRINEDRRREQECKEAMEFMSLTERVNREDREAEMAEYYRAAKRAAGADGSQPMYNCIPTLLEQEHPWAIPVTGFQTGRSTPILLEPACQGGYPAAWTGHLTEENHRLRRDKADLKHQVRDLTKDVRVLKKDLDSTRKRSRSQTPAIEVQIPGLAEKHGPPRSAFASPRKTTPSKRKQGHICYNSDCVDFDSCSECEFECNKKGCRTCRPHGGRH</sequence>
<evidence type="ECO:0000256" key="1">
    <source>
        <dbReference type="SAM" id="Coils"/>
    </source>
</evidence>
<evidence type="ECO:0000313" key="3">
    <source>
        <dbReference type="EMBL" id="KAK6540542.1"/>
    </source>
</evidence>
<evidence type="ECO:0000313" key="4">
    <source>
        <dbReference type="Proteomes" id="UP001365542"/>
    </source>
</evidence>
<protein>
    <submittedName>
        <fullName evidence="3">Uncharacterized protein</fullName>
    </submittedName>
</protein>
<keyword evidence="4" id="KW-1185">Reference proteome</keyword>
<accession>A0AAV9XEN1</accession>
<comment type="caution">
    <text evidence="3">The sequence shown here is derived from an EMBL/GenBank/DDBJ whole genome shotgun (WGS) entry which is preliminary data.</text>
</comment>
<proteinExistence type="predicted"/>
<organism evidence="3 4">
    <name type="scientific">Orbilia ellipsospora</name>
    <dbReference type="NCBI Taxonomy" id="2528407"/>
    <lineage>
        <taxon>Eukaryota</taxon>
        <taxon>Fungi</taxon>
        <taxon>Dikarya</taxon>
        <taxon>Ascomycota</taxon>
        <taxon>Pezizomycotina</taxon>
        <taxon>Orbiliomycetes</taxon>
        <taxon>Orbiliales</taxon>
        <taxon>Orbiliaceae</taxon>
        <taxon>Orbilia</taxon>
    </lineage>
</organism>
<feature type="compositionally biased region" description="Low complexity" evidence="2">
    <location>
        <begin position="199"/>
        <end position="210"/>
    </location>
</feature>
<evidence type="ECO:0000256" key="2">
    <source>
        <dbReference type="SAM" id="MobiDB-lite"/>
    </source>
</evidence>
<name>A0AAV9XEN1_9PEZI</name>